<dbReference type="Proteomes" id="UP001154282">
    <property type="component" value="Unassembled WGS sequence"/>
</dbReference>
<gene>
    <name evidence="1" type="ORF">LITE_LOCUS27866</name>
</gene>
<keyword evidence="2" id="KW-1185">Reference proteome</keyword>
<name>A0AAV0MAW8_9ROSI</name>
<organism evidence="1 2">
    <name type="scientific">Linum tenue</name>
    <dbReference type="NCBI Taxonomy" id="586396"/>
    <lineage>
        <taxon>Eukaryota</taxon>
        <taxon>Viridiplantae</taxon>
        <taxon>Streptophyta</taxon>
        <taxon>Embryophyta</taxon>
        <taxon>Tracheophyta</taxon>
        <taxon>Spermatophyta</taxon>
        <taxon>Magnoliopsida</taxon>
        <taxon>eudicotyledons</taxon>
        <taxon>Gunneridae</taxon>
        <taxon>Pentapetalae</taxon>
        <taxon>rosids</taxon>
        <taxon>fabids</taxon>
        <taxon>Malpighiales</taxon>
        <taxon>Linaceae</taxon>
        <taxon>Linum</taxon>
    </lineage>
</organism>
<dbReference type="EMBL" id="CAMGYJ010000007">
    <property type="protein sequence ID" value="CAI0443877.1"/>
    <property type="molecule type" value="Genomic_DNA"/>
</dbReference>
<reference evidence="1" key="1">
    <citation type="submission" date="2022-08" db="EMBL/GenBank/DDBJ databases">
        <authorList>
            <person name="Gutierrez-Valencia J."/>
        </authorList>
    </citation>
    <scope>NUCLEOTIDE SEQUENCE</scope>
</reference>
<dbReference type="PANTHER" id="PTHR31286:SF99">
    <property type="entry name" value="DUF4283 DOMAIN-CONTAINING PROTEIN"/>
    <property type="match status" value="1"/>
</dbReference>
<comment type="caution">
    <text evidence="1">The sequence shown here is derived from an EMBL/GenBank/DDBJ whole genome shotgun (WGS) entry which is preliminary data.</text>
</comment>
<sequence length="130" mass="15115">MLGDTYLTVMRWYKSFNPWKSVVKSTLVWVQLPDLPIEFINNEAAMKIGVMIGHSVWVDRATEIGARGNYARVCVEVDLTRPLLSRYKVEGVEYLIQYEGIENICMDCRQYENTTSRCPCKKMEEEVRVP</sequence>
<evidence type="ECO:0008006" key="3">
    <source>
        <dbReference type="Google" id="ProtNLM"/>
    </source>
</evidence>
<evidence type="ECO:0000313" key="1">
    <source>
        <dbReference type="EMBL" id="CAI0443877.1"/>
    </source>
</evidence>
<dbReference type="InterPro" id="IPR040256">
    <property type="entry name" value="At4g02000-like"/>
</dbReference>
<proteinExistence type="predicted"/>
<evidence type="ECO:0000313" key="2">
    <source>
        <dbReference type="Proteomes" id="UP001154282"/>
    </source>
</evidence>
<dbReference type="PANTHER" id="PTHR31286">
    <property type="entry name" value="GLYCINE-RICH CELL WALL STRUCTURAL PROTEIN 1.8-LIKE"/>
    <property type="match status" value="1"/>
</dbReference>
<accession>A0AAV0MAW8</accession>
<dbReference type="AlphaFoldDB" id="A0AAV0MAW8"/>
<protein>
    <recommendedName>
        <fullName evidence="3">DUF4283 domain-containing protein</fullName>
    </recommendedName>
</protein>